<dbReference type="GO" id="GO:0016491">
    <property type="term" value="F:oxidoreductase activity"/>
    <property type="evidence" value="ECO:0007669"/>
    <property type="project" value="UniProtKB-KW"/>
</dbReference>
<dbReference type="RefSeq" id="WP_381186647.1">
    <property type="nucleotide sequence ID" value="NZ_JBHSFK010000061.1"/>
</dbReference>
<dbReference type="Pfam" id="PF00106">
    <property type="entry name" value="adh_short"/>
    <property type="match status" value="1"/>
</dbReference>
<sequence length="208" mass="20840">MSPLTGLDGRTAVITGAASGIGRATARLFADAGAVVVVADLDAEGAEQTVAEIEKEGGTALAVVGDLSDSTVIARLVAVTDGRFGGTDILVNNAGVTDSKTPPARVGDEEWERVVRISLTAPFLLTRAMLPHMLRQQRGVVINIASEAGLRGGVGGIAYTAAKHGAVGMTIGVAEAGQIASVALFLASDAADNVNGAVIPVDGGRAAL</sequence>
<protein>
    <submittedName>
        <fullName evidence="4">SDR family NAD(P)-dependent oxidoreductase</fullName>
        <ecNumber evidence="4">1.1.1.-</ecNumber>
    </submittedName>
</protein>
<accession>A0ABV9B679</accession>
<dbReference type="PANTHER" id="PTHR24321">
    <property type="entry name" value="DEHYDROGENASES, SHORT CHAIN"/>
    <property type="match status" value="1"/>
</dbReference>
<proteinExistence type="inferred from homology"/>
<evidence type="ECO:0000256" key="2">
    <source>
        <dbReference type="ARBA" id="ARBA00023002"/>
    </source>
</evidence>
<dbReference type="PRINTS" id="PR00080">
    <property type="entry name" value="SDRFAMILY"/>
</dbReference>
<keyword evidence="5" id="KW-1185">Reference proteome</keyword>
<comment type="similarity">
    <text evidence="1 3">Belongs to the short-chain dehydrogenases/reductases (SDR) family.</text>
</comment>
<dbReference type="SUPFAM" id="SSF51735">
    <property type="entry name" value="NAD(P)-binding Rossmann-fold domains"/>
    <property type="match status" value="1"/>
</dbReference>
<gene>
    <name evidence="4" type="ORF">ACFPIH_51675</name>
</gene>
<evidence type="ECO:0000256" key="1">
    <source>
        <dbReference type="ARBA" id="ARBA00006484"/>
    </source>
</evidence>
<evidence type="ECO:0000313" key="5">
    <source>
        <dbReference type="Proteomes" id="UP001595839"/>
    </source>
</evidence>
<dbReference type="Gene3D" id="3.40.50.720">
    <property type="entry name" value="NAD(P)-binding Rossmann-like Domain"/>
    <property type="match status" value="1"/>
</dbReference>
<name>A0ABV9B679_9ACTN</name>
<evidence type="ECO:0000313" key="4">
    <source>
        <dbReference type="EMBL" id="MFC4507773.1"/>
    </source>
</evidence>
<comment type="caution">
    <text evidence="4">The sequence shown here is derived from an EMBL/GenBank/DDBJ whole genome shotgun (WGS) entry which is preliminary data.</text>
</comment>
<dbReference type="InterPro" id="IPR002347">
    <property type="entry name" value="SDR_fam"/>
</dbReference>
<dbReference type="PRINTS" id="PR00081">
    <property type="entry name" value="GDHRDH"/>
</dbReference>
<dbReference type="InterPro" id="IPR036291">
    <property type="entry name" value="NAD(P)-bd_dom_sf"/>
</dbReference>
<dbReference type="Proteomes" id="UP001595839">
    <property type="component" value="Unassembled WGS sequence"/>
</dbReference>
<dbReference type="EC" id="1.1.1.-" evidence="4"/>
<dbReference type="InterPro" id="IPR020904">
    <property type="entry name" value="Sc_DH/Rdtase_CS"/>
</dbReference>
<dbReference type="CDD" id="cd05233">
    <property type="entry name" value="SDR_c"/>
    <property type="match status" value="1"/>
</dbReference>
<dbReference type="PROSITE" id="PS00061">
    <property type="entry name" value="ADH_SHORT"/>
    <property type="match status" value="1"/>
</dbReference>
<dbReference type="PANTHER" id="PTHR24321:SF8">
    <property type="entry name" value="ESTRADIOL 17-BETA-DEHYDROGENASE 8-RELATED"/>
    <property type="match status" value="1"/>
</dbReference>
<keyword evidence="2 4" id="KW-0560">Oxidoreductase</keyword>
<dbReference type="EMBL" id="JBHSFK010000061">
    <property type="protein sequence ID" value="MFC4507773.1"/>
    <property type="molecule type" value="Genomic_DNA"/>
</dbReference>
<evidence type="ECO:0000256" key="3">
    <source>
        <dbReference type="RuleBase" id="RU000363"/>
    </source>
</evidence>
<reference evidence="5" key="1">
    <citation type="journal article" date="2019" name="Int. J. Syst. Evol. Microbiol.">
        <title>The Global Catalogue of Microorganisms (GCM) 10K type strain sequencing project: providing services to taxonomists for standard genome sequencing and annotation.</title>
        <authorList>
            <consortium name="The Broad Institute Genomics Platform"/>
            <consortium name="The Broad Institute Genome Sequencing Center for Infectious Disease"/>
            <person name="Wu L."/>
            <person name="Ma J."/>
        </authorList>
    </citation>
    <scope>NUCLEOTIDE SEQUENCE [LARGE SCALE GENOMIC DNA]</scope>
    <source>
        <strain evidence="5">CGMCC 4.7177</strain>
    </source>
</reference>
<organism evidence="4 5">
    <name type="scientific">Streptomyces vulcanius</name>
    <dbReference type="NCBI Taxonomy" id="1441876"/>
    <lineage>
        <taxon>Bacteria</taxon>
        <taxon>Bacillati</taxon>
        <taxon>Actinomycetota</taxon>
        <taxon>Actinomycetes</taxon>
        <taxon>Kitasatosporales</taxon>
        <taxon>Streptomycetaceae</taxon>
        <taxon>Streptomyces</taxon>
    </lineage>
</organism>